<gene>
    <name evidence="2" type="ORF">TRFO_05591</name>
</gene>
<dbReference type="PANTHER" id="PTHR21229:SF1">
    <property type="entry name" value="GH17801P"/>
    <property type="match status" value="1"/>
</dbReference>
<feature type="transmembrane region" description="Helical" evidence="1">
    <location>
        <begin position="349"/>
        <end position="371"/>
    </location>
</feature>
<feature type="transmembrane region" description="Helical" evidence="1">
    <location>
        <begin position="265"/>
        <end position="284"/>
    </location>
</feature>
<proteinExistence type="predicted"/>
<organism evidence="2 3">
    <name type="scientific">Tritrichomonas foetus</name>
    <dbReference type="NCBI Taxonomy" id="1144522"/>
    <lineage>
        <taxon>Eukaryota</taxon>
        <taxon>Metamonada</taxon>
        <taxon>Parabasalia</taxon>
        <taxon>Tritrichomonadida</taxon>
        <taxon>Tritrichomonadidae</taxon>
        <taxon>Tritrichomonas</taxon>
    </lineage>
</organism>
<feature type="transmembrane region" description="Helical" evidence="1">
    <location>
        <begin position="238"/>
        <end position="259"/>
    </location>
</feature>
<comment type="caution">
    <text evidence="2">The sequence shown here is derived from an EMBL/GenBank/DDBJ whole genome shotgun (WGS) entry which is preliminary data.</text>
</comment>
<dbReference type="Proteomes" id="UP000179807">
    <property type="component" value="Unassembled WGS sequence"/>
</dbReference>
<dbReference type="RefSeq" id="XP_068359528.1">
    <property type="nucleotide sequence ID" value="XM_068492583.1"/>
</dbReference>
<feature type="transmembrane region" description="Helical" evidence="1">
    <location>
        <begin position="135"/>
        <end position="154"/>
    </location>
</feature>
<dbReference type="OrthoDB" id="10669912at2759"/>
<evidence type="ECO:0000313" key="3">
    <source>
        <dbReference type="Proteomes" id="UP000179807"/>
    </source>
</evidence>
<feature type="transmembrane region" description="Helical" evidence="1">
    <location>
        <begin position="166"/>
        <end position="183"/>
    </location>
</feature>
<feature type="transmembrane region" description="Helical" evidence="1">
    <location>
        <begin position="203"/>
        <end position="226"/>
    </location>
</feature>
<keyword evidence="3" id="KW-1185">Reference proteome</keyword>
<keyword evidence="1" id="KW-1133">Transmembrane helix</keyword>
<evidence type="ECO:0008006" key="4">
    <source>
        <dbReference type="Google" id="ProtNLM"/>
    </source>
</evidence>
<protein>
    <recommendedName>
        <fullName evidence="4">Intimal thickness related receptor IRP domain-containing protein</fullName>
    </recommendedName>
</protein>
<evidence type="ECO:0000256" key="1">
    <source>
        <dbReference type="SAM" id="Phobius"/>
    </source>
</evidence>
<name>A0A1J4K684_9EUKA</name>
<keyword evidence="1" id="KW-0472">Membrane</keyword>
<dbReference type="GeneID" id="94827287"/>
<dbReference type="GO" id="GO:0016020">
    <property type="term" value="C:membrane"/>
    <property type="evidence" value="ECO:0007669"/>
    <property type="project" value="InterPro"/>
</dbReference>
<keyword evidence="1" id="KW-0812">Transmembrane</keyword>
<reference evidence="2" key="1">
    <citation type="submission" date="2016-10" db="EMBL/GenBank/DDBJ databases">
        <authorList>
            <person name="Benchimol M."/>
            <person name="Almeida L.G."/>
            <person name="Vasconcelos A.T."/>
            <person name="Perreira-Neves A."/>
            <person name="Rosa I.A."/>
            <person name="Tasca T."/>
            <person name="Bogo M.R."/>
            <person name="de Souza W."/>
        </authorList>
    </citation>
    <scope>NUCLEOTIDE SEQUENCE [LARGE SCALE GENOMIC DNA]</scope>
    <source>
        <strain evidence="2">K</strain>
    </source>
</reference>
<feature type="transmembrane region" description="Helical" evidence="1">
    <location>
        <begin position="324"/>
        <end position="343"/>
    </location>
</feature>
<sequence length="456" mass="52468">MHFLIFLLTYKSTTKITLSNRGTLLNDFGFEENGVYQLIFSEIPENTIYALIPNSELSKYRKILTVKDATCDSIFNLDYFFNTSSANFFSGVIQKKGIYTPILIRCDKTERTQLKITEIYYNPGNCLDYRYNGLFHGKIAICIFLLIILIYWIWNWVSHFTIQVGIHYFLTSVFASNVMYQVIRLCELYVTKKQDNSVGLTPIRIIFLLVSETIFYATLLLCVKGWCIVYDTLLIRDILLSLVYPTVFMLFRILSIYVVPGFYSLITFFVAFISLLFFIRDVVLSLSRTSKYIMAHLLTISNSGIDPKTTPIYKKHIMYRNFRYLFFTICGTIVFVVFLNLFVETSFTAVEIVEDVIEVIIMGALALLFRLKGNKNTNYSMIPETSMNDDIHAIDIHELDTINESSLQLNSGGKAWEEGMPLPGMPPIIESNENESHSPEELDSLKASLIDENLHV</sequence>
<accession>A0A1J4K684</accession>
<dbReference type="VEuPathDB" id="TrichDB:TRFO_05591"/>
<dbReference type="GO" id="GO:0005794">
    <property type="term" value="C:Golgi apparatus"/>
    <property type="evidence" value="ECO:0007669"/>
    <property type="project" value="TreeGrafter"/>
</dbReference>
<evidence type="ECO:0000313" key="2">
    <source>
        <dbReference type="EMBL" id="OHT06392.1"/>
    </source>
</evidence>
<dbReference type="EMBL" id="MLAK01000727">
    <property type="protein sequence ID" value="OHT06392.1"/>
    <property type="molecule type" value="Genomic_DNA"/>
</dbReference>
<dbReference type="InterPro" id="IPR009637">
    <property type="entry name" value="GPR107/GPR108-like"/>
</dbReference>
<dbReference type="PANTHER" id="PTHR21229">
    <property type="entry name" value="LUNG SEVEN TRANSMEMBRANE RECEPTOR"/>
    <property type="match status" value="1"/>
</dbReference>
<dbReference type="AlphaFoldDB" id="A0A1J4K684"/>